<dbReference type="SUPFAM" id="SSF56112">
    <property type="entry name" value="Protein kinase-like (PK-like)"/>
    <property type="match status" value="1"/>
</dbReference>
<dbReference type="AlphaFoldDB" id="A0A1I2M040"/>
<dbReference type="Pfam" id="PF01636">
    <property type="entry name" value="APH"/>
    <property type="match status" value="1"/>
</dbReference>
<proteinExistence type="predicted"/>
<keyword evidence="2" id="KW-0808">Transferase</keyword>
<accession>A0A1I2M040</accession>
<dbReference type="InterPro" id="IPR002575">
    <property type="entry name" value="Aminoglycoside_PTrfase"/>
</dbReference>
<protein>
    <submittedName>
        <fullName evidence="2">Phosphotransferase enzyme family protein</fullName>
    </submittedName>
</protein>
<dbReference type="InterPro" id="IPR011009">
    <property type="entry name" value="Kinase-like_dom_sf"/>
</dbReference>
<evidence type="ECO:0000313" key="2">
    <source>
        <dbReference type="EMBL" id="SFF82661.1"/>
    </source>
</evidence>
<sequence length="239" mass="25438">MEESLQGGFVAGAVRVGATVRKTPPRDPEFVHALLRLFEGAGWSGAPRYLGCDDSGRDVLEFLDGTVPWGTAPAFVRGDESLAAAGRLVREFHDLTAGTALAADQEVVCHHDLSPKNTVYRGAAPVAFIDWDDASPGRRVQDVAHLCWQFAGLGPGAPDAVEAGRQVRVIAGAYGLSAPDRAVLVDTILWWQDATWRGILAAAEEGDPAMIALRDAGTVEQVRAAHGWTARHRAALEPG</sequence>
<evidence type="ECO:0000259" key="1">
    <source>
        <dbReference type="Pfam" id="PF01636"/>
    </source>
</evidence>
<dbReference type="Proteomes" id="UP000199645">
    <property type="component" value="Unassembled WGS sequence"/>
</dbReference>
<dbReference type="EMBL" id="FONV01000024">
    <property type="protein sequence ID" value="SFF82661.1"/>
    <property type="molecule type" value="Genomic_DNA"/>
</dbReference>
<feature type="domain" description="Aminoglycoside phosphotransferase" evidence="1">
    <location>
        <begin position="103"/>
        <end position="157"/>
    </location>
</feature>
<dbReference type="GO" id="GO:0016740">
    <property type="term" value="F:transferase activity"/>
    <property type="evidence" value="ECO:0007669"/>
    <property type="project" value="UniProtKB-KW"/>
</dbReference>
<dbReference type="STRING" id="35752.SAMN05421541_12436"/>
<reference evidence="2 3" key="1">
    <citation type="submission" date="2016-10" db="EMBL/GenBank/DDBJ databases">
        <authorList>
            <person name="de Groot N.N."/>
        </authorList>
    </citation>
    <scope>NUCLEOTIDE SEQUENCE [LARGE SCALE GENOMIC DNA]</scope>
    <source>
        <strain evidence="2 3">DSM 43019</strain>
    </source>
</reference>
<name>A0A1I2M040_9ACTN</name>
<dbReference type="RefSeq" id="WP_093621618.1">
    <property type="nucleotide sequence ID" value="NZ_BOMT01000092.1"/>
</dbReference>
<evidence type="ECO:0000313" key="3">
    <source>
        <dbReference type="Proteomes" id="UP000199645"/>
    </source>
</evidence>
<organism evidence="2 3">
    <name type="scientific">Actinoplanes philippinensis</name>
    <dbReference type="NCBI Taxonomy" id="35752"/>
    <lineage>
        <taxon>Bacteria</taxon>
        <taxon>Bacillati</taxon>
        <taxon>Actinomycetota</taxon>
        <taxon>Actinomycetes</taxon>
        <taxon>Micromonosporales</taxon>
        <taxon>Micromonosporaceae</taxon>
        <taxon>Actinoplanes</taxon>
    </lineage>
</organism>
<keyword evidence="3" id="KW-1185">Reference proteome</keyword>
<dbReference type="Gene3D" id="3.90.1200.10">
    <property type="match status" value="1"/>
</dbReference>
<dbReference type="OrthoDB" id="236897at2"/>
<gene>
    <name evidence="2" type="ORF">SAMN05421541_12436</name>
</gene>